<protein>
    <submittedName>
        <fullName evidence="2">Uncharacterized protein</fullName>
    </submittedName>
</protein>
<proteinExistence type="predicted"/>
<evidence type="ECO:0000256" key="1">
    <source>
        <dbReference type="SAM" id="MobiDB-lite"/>
    </source>
</evidence>
<organism evidence="2 3">
    <name type="scientific">Legionella brunensis</name>
    <dbReference type="NCBI Taxonomy" id="29422"/>
    <lineage>
        <taxon>Bacteria</taxon>
        <taxon>Pseudomonadati</taxon>
        <taxon>Pseudomonadota</taxon>
        <taxon>Gammaproteobacteria</taxon>
        <taxon>Legionellales</taxon>
        <taxon>Legionellaceae</taxon>
        <taxon>Legionella</taxon>
    </lineage>
</organism>
<comment type="caution">
    <text evidence="2">The sequence shown here is derived from an EMBL/GenBank/DDBJ whole genome shotgun (WGS) entry which is preliminary data.</text>
</comment>
<gene>
    <name evidence="2" type="ORF">Lbru_1697</name>
</gene>
<feature type="compositionally biased region" description="Basic and acidic residues" evidence="1">
    <location>
        <begin position="126"/>
        <end position="141"/>
    </location>
</feature>
<evidence type="ECO:0000313" key="2">
    <source>
        <dbReference type="EMBL" id="KTC83728.1"/>
    </source>
</evidence>
<dbReference type="OrthoDB" id="5652910at2"/>
<dbReference type="Proteomes" id="UP000054742">
    <property type="component" value="Unassembled WGS sequence"/>
</dbReference>
<dbReference type="AlphaFoldDB" id="A0A0W0SK40"/>
<keyword evidence="3" id="KW-1185">Reference proteome</keyword>
<dbReference type="Gene3D" id="1.10.10.10">
    <property type="entry name" value="Winged helix-like DNA-binding domain superfamily/Winged helix DNA-binding domain"/>
    <property type="match status" value="1"/>
</dbReference>
<feature type="compositionally biased region" description="Low complexity" evidence="1">
    <location>
        <begin position="148"/>
        <end position="159"/>
    </location>
</feature>
<sequence length="407" mass="48204">MGNLCSIFHSRFKNLIRVIPSTRKAQLVDYILLGWQNSTYKLKGSNQKWFMKPYSQIVSETSIPQSTLERYLKQLDDEGFIVRRQALYSRTKEQGVFEVKKGTYIHITDKLLALIKTTQTKSDIVPSKEKDIHNENKESAVKHQPRPSSSSNNCSNFNNNEGIDPLKMRGLYIRDLYPTINNTIMVKNLTRSVDNQKLKRLIQQFESIQEFFSTKTKEEIPDEIKKMILGTFFNLTFENQKQLSSPKQVAAEYLYSLLNVEFYLPKVSCFKHRNNILSRLIRTNNWQTPKGFYKHFYLGQEFKDKQELRDKLWQCQKEREISQKYEVQTSNNNQQLLLLEVKMQEKSTLIDELTKRIYQESCEDVILGLREKVQLERKELESLWHQQFLLEKDIEERSLQEGLMQWA</sequence>
<dbReference type="RefSeq" id="WP_058441771.1">
    <property type="nucleotide sequence ID" value="NZ_CAAAHU010000027.1"/>
</dbReference>
<accession>A0A0W0SK40</accession>
<dbReference type="InterPro" id="IPR036388">
    <property type="entry name" value="WH-like_DNA-bd_sf"/>
</dbReference>
<evidence type="ECO:0000313" key="3">
    <source>
        <dbReference type="Proteomes" id="UP000054742"/>
    </source>
</evidence>
<feature type="region of interest" description="Disordered" evidence="1">
    <location>
        <begin position="125"/>
        <end position="159"/>
    </location>
</feature>
<name>A0A0W0SK40_9GAMM</name>
<dbReference type="PATRIC" id="fig|29422.6.peg.1802"/>
<dbReference type="STRING" id="29422.Lbru_1697"/>
<dbReference type="EMBL" id="LNXV01000015">
    <property type="protein sequence ID" value="KTC83728.1"/>
    <property type="molecule type" value="Genomic_DNA"/>
</dbReference>
<reference evidence="2 3" key="1">
    <citation type="submission" date="2015-11" db="EMBL/GenBank/DDBJ databases">
        <title>Genomic analysis of 38 Legionella species identifies large and diverse effector repertoires.</title>
        <authorList>
            <person name="Burstein D."/>
            <person name="Amaro F."/>
            <person name="Zusman T."/>
            <person name="Lifshitz Z."/>
            <person name="Cohen O."/>
            <person name="Gilbert J.A."/>
            <person name="Pupko T."/>
            <person name="Shuman H.A."/>
            <person name="Segal G."/>
        </authorList>
    </citation>
    <scope>NUCLEOTIDE SEQUENCE [LARGE SCALE GENOMIC DNA]</scope>
    <source>
        <strain evidence="2 3">ATCC 43878</strain>
    </source>
</reference>